<dbReference type="GO" id="GO:0009295">
    <property type="term" value="C:nucleoid"/>
    <property type="evidence" value="ECO:0007669"/>
    <property type="project" value="UniProtKB-SubCell"/>
</dbReference>
<dbReference type="PROSITE" id="PS51740">
    <property type="entry name" value="SPOVT_ABRB"/>
    <property type="match status" value="2"/>
</dbReference>
<evidence type="ECO:0000313" key="9">
    <source>
        <dbReference type="EMBL" id="SNB63778.1"/>
    </source>
</evidence>
<keyword evidence="6 7" id="KW-0804">Transcription</keyword>
<comment type="subcellular location">
    <subcellularLocation>
        <location evidence="7">Cytoplasm</location>
        <location evidence="7">Nucleoid</location>
    </subcellularLocation>
</comment>
<dbReference type="GO" id="GO:0003700">
    <property type="term" value="F:DNA-binding transcription factor activity"/>
    <property type="evidence" value="ECO:0007669"/>
    <property type="project" value="UniProtKB-UniRule"/>
</dbReference>
<dbReference type="SUPFAM" id="SSF89447">
    <property type="entry name" value="AbrB/MazE/MraZ-like"/>
    <property type="match status" value="1"/>
</dbReference>
<dbReference type="Gene3D" id="3.40.1550.20">
    <property type="entry name" value="Transcriptional regulator MraZ domain"/>
    <property type="match status" value="1"/>
</dbReference>
<dbReference type="EMBL" id="FYEK01000027">
    <property type="protein sequence ID" value="SNB63778.1"/>
    <property type="molecule type" value="Genomic_DNA"/>
</dbReference>
<dbReference type="FunCoup" id="A0A212QVN7">
    <property type="interactions" value="215"/>
</dbReference>
<dbReference type="GO" id="GO:0000976">
    <property type="term" value="F:transcription cis-regulatory region binding"/>
    <property type="evidence" value="ECO:0007669"/>
    <property type="project" value="TreeGrafter"/>
</dbReference>
<accession>A0A212QVN7</accession>
<evidence type="ECO:0000259" key="8">
    <source>
        <dbReference type="PROSITE" id="PS51740"/>
    </source>
</evidence>
<evidence type="ECO:0000256" key="6">
    <source>
        <dbReference type="ARBA" id="ARBA00023163"/>
    </source>
</evidence>
<dbReference type="InterPro" id="IPR038619">
    <property type="entry name" value="MraZ_sf"/>
</dbReference>
<feature type="domain" description="SpoVT-AbrB" evidence="8">
    <location>
        <begin position="98"/>
        <end position="141"/>
    </location>
</feature>
<proteinExistence type="inferred from homology"/>
<dbReference type="CDD" id="cd16321">
    <property type="entry name" value="MraZ_C"/>
    <property type="match status" value="1"/>
</dbReference>
<dbReference type="PANTHER" id="PTHR34701:SF1">
    <property type="entry name" value="TRANSCRIPTIONAL REGULATOR MRAZ"/>
    <property type="match status" value="1"/>
</dbReference>
<dbReference type="CDD" id="cd16320">
    <property type="entry name" value="MraZ_N"/>
    <property type="match status" value="1"/>
</dbReference>
<feature type="domain" description="SpoVT-AbrB" evidence="8">
    <location>
        <begin position="27"/>
        <end position="69"/>
    </location>
</feature>
<dbReference type="HAMAP" id="MF_01008">
    <property type="entry name" value="MraZ"/>
    <property type="match status" value="1"/>
</dbReference>
<gene>
    <name evidence="7" type="primary">mraZ</name>
    <name evidence="9" type="ORF">SAMN02746019_00007030</name>
</gene>
<keyword evidence="3" id="KW-0677">Repeat</keyword>
<dbReference type="InterPro" id="IPR020603">
    <property type="entry name" value="MraZ_dom"/>
</dbReference>
<dbReference type="PANTHER" id="PTHR34701">
    <property type="entry name" value="TRANSCRIPTIONAL REGULATOR MRAZ"/>
    <property type="match status" value="1"/>
</dbReference>
<sequence>MGARGRRKAEAERPVASPGETPMFLGEYRHGIDAKGRMFLPARYRPFFAAGAVLTRGLEPCLYLFTLPEWHRVAERIRQLPLTAPEAREWRRFFFGGAFDVVPDEQGRILIPASLRAYAGLEGQAVIVGVHTYLEIWSPSAWQEILERFQNGRIPPEHWIGLQV</sequence>
<protein>
    <recommendedName>
        <fullName evidence="1 7">Transcriptional regulator MraZ</fullName>
    </recommendedName>
</protein>
<evidence type="ECO:0000313" key="10">
    <source>
        <dbReference type="Proteomes" id="UP000197025"/>
    </source>
</evidence>
<dbReference type="InterPro" id="IPR037914">
    <property type="entry name" value="SpoVT-AbrB_sf"/>
</dbReference>
<evidence type="ECO:0000256" key="2">
    <source>
        <dbReference type="ARBA" id="ARBA00022490"/>
    </source>
</evidence>
<comment type="subunit">
    <text evidence="7">Forms oligomers.</text>
</comment>
<evidence type="ECO:0000256" key="7">
    <source>
        <dbReference type="HAMAP-Rule" id="MF_01008"/>
    </source>
</evidence>
<evidence type="ECO:0000256" key="5">
    <source>
        <dbReference type="ARBA" id="ARBA00023125"/>
    </source>
</evidence>
<dbReference type="Pfam" id="PF02381">
    <property type="entry name" value="MraZ"/>
    <property type="match status" value="2"/>
</dbReference>
<comment type="similarity">
    <text evidence="7">Belongs to the MraZ family.</text>
</comment>
<dbReference type="InterPro" id="IPR007159">
    <property type="entry name" value="SpoVT-AbrB_dom"/>
</dbReference>
<keyword evidence="5 7" id="KW-0238">DNA-binding</keyword>
<keyword evidence="10" id="KW-1185">Reference proteome</keyword>
<keyword evidence="2 7" id="KW-0963">Cytoplasm</keyword>
<dbReference type="NCBIfam" id="TIGR00242">
    <property type="entry name" value="division/cell wall cluster transcriptional repressor MraZ"/>
    <property type="match status" value="1"/>
</dbReference>
<evidence type="ECO:0000256" key="4">
    <source>
        <dbReference type="ARBA" id="ARBA00023015"/>
    </source>
</evidence>
<dbReference type="AlphaFoldDB" id="A0A212QVN7"/>
<keyword evidence="4 7" id="KW-0805">Transcription regulation</keyword>
<dbReference type="GO" id="GO:0005737">
    <property type="term" value="C:cytoplasm"/>
    <property type="evidence" value="ECO:0007669"/>
    <property type="project" value="UniProtKB-UniRule"/>
</dbReference>
<dbReference type="GO" id="GO:2000143">
    <property type="term" value="P:negative regulation of DNA-templated transcription initiation"/>
    <property type="evidence" value="ECO:0007669"/>
    <property type="project" value="TreeGrafter"/>
</dbReference>
<reference evidence="10" key="1">
    <citation type="submission" date="2017-06" db="EMBL/GenBank/DDBJ databases">
        <authorList>
            <person name="Varghese N."/>
            <person name="Submissions S."/>
        </authorList>
    </citation>
    <scope>NUCLEOTIDE SEQUENCE [LARGE SCALE GENOMIC DNA]</scope>
    <source>
        <strain evidence="10">JAD2</strain>
    </source>
</reference>
<evidence type="ECO:0000256" key="1">
    <source>
        <dbReference type="ARBA" id="ARBA00013860"/>
    </source>
</evidence>
<evidence type="ECO:0000256" key="3">
    <source>
        <dbReference type="ARBA" id="ARBA00022737"/>
    </source>
</evidence>
<dbReference type="InterPro" id="IPR035642">
    <property type="entry name" value="MraZ_N"/>
</dbReference>
<dbReference type="Proteomes" id="UP000197025">
    <property type="component" value="Unassembled WGS sequence"/>
</dbReference>
<dbReference type="InParanoid" id="A0A212QVN7"/>
<dbReference type="RefSeq" id="WP_234977021.1">
    <property type="nucleotide sequence ID" value="NZ_FYEK01000027.1"/>
</dbReference>
<dbReference type="InterPro" id="IPR035644">
    <property type="entry name" value="MraZ_C"/>
</dbReference>
<name>A0A212QVN7_9CHLR</name>
<dbReference type="InterPro" id="IPR003444">
    <property type="entry name" value="MraZ"/>
</dbReference>
<organism evidence="9 10">
    <name type="scientific">Thermoflexus hugenholtzii JAD2</name>
    <dbReference type="NCBI Taxonomy" id="877466"/>
    <lineage>
        <taxon>Bacteria</taxon>
        <taxon>Bacillati</taxon>
        <taxon>Chloroflexota</taxon>
        <taxon>Thermoflexia</taxon>
        <taxon>Thermoflexales</taxon>
        <taxon>Thermoflexaceae</taxon>
        <taxon>Thermoflexus</taxon>
    </lineage>
</organism>